<dbReference type="InterPro" id="IPR003018">
    <property type="entry name" value="GAF"/>
</dbReference>
<reference evidence="6" key="2">
    <citation type="journal article" date="2021" name="Microbiome">
        <title>Successional dynamics and alternative stable states in a saline activated sludge microbial community over 9 years.</title>
        <authorList>
            <person name="Wang Y."/>
            <person name="Ye J."/>
            <person name="Ju F."/>
            <person name="Liu L."/>
            <person name="Boyd J.A."/>
            <person name="Deng Y."/>
            <person name="Parks D.H."/>
            <person name="Jiang X."/>
            <person name="Yin X."/>
            <person name="Woodcroft B.J."/>
            <person name="Tyson G.W."/>
            <person name="Hugenholtz P."/>
            <person name="Polz M.F."/>
            <person name="Zhang T."/>
        </authorList>
    </citation>
    <scope>NUCLEOTIDE SEQUENCE</scope>
    <source>
        <strain evidence="6">HKST-UBA02</strain>
    </source>
</reference>
<evidence type="ECO:0000259" key="4">
    <source>
        <dbReference type="PROSITE" id="PS50110"/>
    </source>
</evidence>
<dbReference type="InterPro" id="IPR011006">
    <property type="entry name" value="CheY-like_superfamily"/>
</dbReference>
<feature type="domain" description="HD-GYP" evidence="5">
    <location>
        <begin position="327"/>
        <end position="520"/>
    </location>
</feature>
<evidence type="ECO:0000256" key="1">
    <source>
        <dbReference type="ARBA" id="ARBA00022679"/>
    </source>
</evidence>
<dbReference type="InterPro" id="IPR029016">
    <property type="entry name" value="GAF-like_dom_sf"/>
</dbReference>
<comment type="caution">
    <text evidence="6">The sequence shown here is derived from an EMBL/GenBank/DDBJ whole genome shotgun (WGS) entry which is preliminary data.</text>
</comment>
<keyword evidence="3" id="KW-0597">Phosphoprotein</keyword>
<dbReference type="CDD" id="cd17574">
    <property type="entry name" value="REC_OmpR"/>
    <property type="match status" value="1"/>
</dbReference>
<evidence type="ECO:0000313" key="6">
    <source>
        <dbReference type="EMBL" id="MCA9754849.1"/>
    </source>
</evidence>
<name>A0A956SCX3_UNCEI</name>
<dbReference type="SMART" id="SM00448">
    <property type="entry name" value="REC"/>
    <property type="match status" value="1"/>
</dbReference>
<dbReference type="Gene3D" id="3.30.450.40">
    <property type="match status" value="1"/>
</dbReference>
<dbReference type="InterPro" id="IPR003607">
    <property type="entry name" value="HD/PDEase_dom"/>
</dbReference>
<dbReference type="InterPro" id="IPR037522">
    <property type="entry name" value="HD_GYP_dom"/>
</dbReference>
<dbReference type="GO" id="GO:0016301">
    <property type="term" value="F:kinase activity"/>
    <property type="evidence" value="ECO:0007669"/>
    <property type="project" value="UniProtKB-KW"/>
</dbReference>
<evidence type="ECO:0000259" key="5">
    <source>
        <dbReference type="PROSITE" id="PS51832"/>
    </source>
</evidence>
<evidence type="ECO:0000313" key="7">
    <source>
        <dbReference type="Proteomes" id="UP000739538"/>
    </source>
</evidence>
<dbReference type="EMBL" id="JAGQHS010000010">
    <property type="protein sequence ID" value="MCA9754849.1"/>
    <property type="molecule type" value="Genomic_DNA"/>
</dbReference>
<protein>
    <submittedName>
        <fullName evidence="6">Response regulator</fullName>
    </submittedName>
</protein>
<dbReference type="Pfam" id="PF00072">
    <property type="entry name" value="Response_reg"/>
    <property type="match status" value="1"/>
</dbReference>
<dbReference type="SUPFAM" id="SSF109604">
    <property type="entry name" value="HD-domain/PDEase-like"/>
    <property type="match status" value="1"/>
</dbReference>
<dbReference type="SUPFAM" id="SSF52172">
    <property type="entry name" value="CheY-like"/>
    <property type="match status" value="1"/>
</dbReference>
<reference evidence="6" key="1">
    <citation type="submission" date="2020-04" db="EMBL/GenBank/DDBJ databases">
        <authorList>
            <person name="Zhang T."/>
        </authorList>
    </citation>
    <scope>NUCLEOTIDE SEQUENCE</scope>
    <source>
        <strain evidence="6">HKST-UBA02</strain>
    </source>
</reference>
<dbReference type="Proteomes" id="UP000739538">
    <property type="component" value="Unassembled WGS sequence"/>
</dbReference>
<dbReference type="Pfam" id="PF13487">
    <property type="entry name" value="HD_5"/>
    <property type="match status" value="1"/>
</dbReference>
<accession>A0A956SCX3</accession>
<dbReference type="PROSITE" id="PS50110">
    <property type="entry name" value="RESPONSE_REGULATORY"/>
    <property type="match status" value="1"/>
</dbReference>
<dbReference type="Pfam" id="PF01590">
    <property type="entry name" value="GAF"/>
    <property type="match status" value="1"/>
</dbReference>
<organism evidence="6 7">
    <name type="scientific">Eiseniibacteriota bacterium</name>
    <dbReference type="NCBI Taxonomy" id="2212470"/>
    <lineage>
        <taxon>Bacteria</taxon>
        <taxon>Candidatus Eiseniibacteriota</taxon>
    </lineage>
</organism>
<dbReference type="SUPFAM" id="SSF55781">
    <property type="entry name" value="GAF domain-like"/>
    <property type="match status" value="1"/>
</dbReference>
<dbReference type="InterPro" id="IPR001789">
    <property type="entry name" value="Sig_transdc_resp-reg_receiver"/>
</dbReference>
<feature type="modified residue" description="4-aspartylphosphate" evidence="3">
    <location>
        <position position="59"/>
    </location>
</feature>
<dbReference type="AlphaFoldDB" id="A0A956SCX3"/>
<evidence type="ECO:0000256" key="2">
    <source>
        <dbReference type="ARBA" id="ARBA00022777"/>
    </source>
</evidence>
<dbReference type="SMART" id="SM00471">
    <property type="entry name" value="HDc"/>
    <property type="match status" value="1"/>
</dbReference>
<dbReference type="PANTHER" id="PTHR45228">
    <property type="entry name" value="CYCLIC DI-GMP PHOSPHODIESTERASE TM_0186-RELATED"/>
    <property type="match status" value="1"/>
</dbReference>
<dbReference type="CDD" id="cd00077">
    <property type="entry name" value="HDc"/>
    <property type="match status" value="1"/>
</dbReference>
<dbReference type="PROSITE" id="PS51832">
    <property type="entry name" value="HD_GYP"/>
    <property type="match status" value="1"/>
</dbReference>
<evidence type="ECO:0000256" key="3">
    <source>
        <dbReference type="PROSITE-ProRule" id="PRU00169"/>
    </source>
</evidence>
<dbReference type="InterPro" id="IPR052020">
    <property type="entry name" value="Cyclic_di-GMP/3'3'-cGAMP_PDE"/>
</dbReference>
<proteinExistence type="predicted"/>
<dbReference type="Gene3D" id="1.10.3210.10">
    <property type="entry name" value="Hypothetical protein af1432"/>
    <property type="match status" value="1"/>
</dbReference>
<keyword evidence="1" id="KW-0808">Transferase</keyword>
<sequence>MVRESGSSETLLIVDDDVRVVELLQITLGGRGYQVLTAYDGETALDSVRSRKPDLVVLDIRLPKKSGFEILRSIREDSQLADIPVILISANAATESRLQGFKLGADDYLTKPFSPRELILRIRRVLHRSRDRELLRMRNEVLESELRRGRETLLQMQEEMSERVAKIGSLMSRVLEMNQAPTLEEVLERFVVSTVDGFEFRRVALLTEGIDGSHEARVWRGVPETAVRDLRLRRDAPLLRMVQNIARPVRIEELEDYPEVHSELGRLSAAGLTLLVPAYTGTQLRGILGLGDRASSQPIGRYDTRMLQILGNSIATALRNASENSETQRTFLETTSHLIRNIEDLYPQMRGHSLRVTEIALEMGRRLGQTEVELETLRFGALLHDLGELDRYSELMESGRILSDEERRRLRQESAARGEVLLGGQRLGRVGDILRHHQEHWDGSGFPDRLRGLEIPLPARIVAIANAWDALVHDRPHRPAFSTDEAKQIIESRAGEQFDPDLVPVLFEVVSAMETAEPTC</sequence>
<dbReference type="Gene3D" id="3.40.50.2300">
    <property type="match status" value="1"/>
</dbReference>
<gene>
    <name evidence="6" type="ORF">KDA27_03535</name>
</gene>
<feature type="domain" description="Response regulatory" evidence="4">
    <location>
        <begin position="10"/>
        <end position="126"/>
    </location>
</feature>
<keyword evidence="2" id="KW-0418">Kinase</keyword>
<dbReference type="GO" id="GO:0000160">
    <property type="term" value="P:phosphorelay signal transduction system"/>
    <property type="evidence" value="ECO:0007669"/>
    <property type="project" value="InterPro"/>
</dbReference>